<keyword evidence="2" id="KW-1185">Reference proteome</keyword>
<dbReference type="AlphaFoldDB" id="A0A164DBB5"/>
<name>A0A164DBB5_9CRUS</name>
<proteinExistence type="predicted"/>
<reference evidence="1 2" key="1">
    <citation type="submission" date="2016-03" db="EMBL/GenBank/DDBJ databases">
        <title>EvidentialGene: Evidence-directed Construction of Genes on Genomes.</title>
        <authorList>
            <person name="Gilbert D.G."/>
            <person name="Choi J.-H."/>
            <person name="Mockaitis K."/>
            <person name="Colbourne J."/>
            <person name="Pfrender M."/>
        </authorList>
    </citation>
    <scope>NUCLEOTIDE SEQUENCE [LARGE SCALE GENOMIC DNA]</scope>
    <source>
        <strain evidence="1 2">Xinb3</strain>
        <tissue evidence="1">Complete organism</tissue>
    </source>
</reference>
<protein>
    <submittedName>
        <fullName evidence="1">Uncharacterized protein</fullName>
    </submittedName>
</protein>
<sequence length="43" mass="4939">MINIISGFCPPQEPCVQQWKNIAKSGVARIFTIIKKNNNNKFF</sequence>
<evidence type="ECO:0000313" key="1">
    <source>
        <dbReference type="EMBL" id="KZR95596.1"/>
    </source>
</evidence>
<dbReference type="EMBL" id="LRGB01028100">
    <property type="protein sequence ID" value="KZR95596.1"/>
    <property type="molecule type" value="Genomic_DNA"/>
</dbReference>
<evidence type="ECO:0000313" key="2">
    <source>
        <dbReference type="Proteomes" id="UP000076858"/>
    </source>
</evidence>
<accession>A0A164DBB5</accession>
<organism evidence="1 2">
    <name type="scientific">Daphnia magna</name>
    <dbReference type="NCBI Taxonomy" id="35525"/>
    <lineage>
        <taxon>Eukaryota</taxon>
        <taxon>Metazoa</taxon>
        <taxon>Ecdysozoa</taxon>
        <taxon>Arthropoda</taxon>
        <taxon>Crustacea</taxon>
        <taxon>Branchiopoda</taxon>
        <taxon>Diplostraca</taxon>
        <taxon>Cladocera</taxon>
        <taxon>Anomopoda</taxon>
        <taxon>Daphniidae</taxon>
        <taxon>Daphnia</taxon>
    </lineage>
</organism>
<comment type="caution">
    <text evidence="1">The sequence shown here is derived from an EMBL/GenBank/DDBJ whole genome shotgun (WGS) entry which is preliminary data.</text>
</comment>
<dbReference type="Proteomes" id="UP000076858">
    <property type="component" value="Unassembled WGS sequence"/>
</dbReference>
<gene>
    <name evidence="1" type="ORF">APZ42_010588</name>
</gene>